<reference evidence="2" key="1">
    <citation type="journal article" date="2010" name="Science">
        <title>Signatures of adaptation to obligate biotrophy in the Hyaloperonospora arabidopsidis genome.</title>
        <authorList>
            <person name="Baxter L."/>
            <person name="Tripathy S."/>
            <person name="Ishaque N."/>
            <person name="Boot N."/>
            <person name="Cabral A."/>
            <person name="Kemen E."/>
            <person name="Thines M."/>
            <person name="Ah-Fong A."/>
            <person name="Anderson R."/>
            <person name="Badejoko W."/>
            <person name="Bittner-Eddy P."/>
            <person name="Boore J.L."/>
            <person name="Chibucos M.C."/>
            <person name="Coates M."/>
            <person name="Dehal P."/>
            <person name="Delehaunty K."/>
            <person name="Dong S."/>
            <person name="Downton P."/>
            <person name="Dumas B."/>
            <person name="Fabro G."/>
            <person name="Fronick C."/>
            <person name="Fuerstenberg S.I."/>
            <person name="Fulton L."/>
            <person name="Gaulin E."/>
            <person name="Govers F."/>
            <person name="Hughes L."/>
            <person name="Humphray S."/>
            <person name="Jiang R.H."/>
            <person name="Judelson H."/>
            <person name="Kamoun S."/>
            <person name="Kyung K."/>
            <person name="Meijer H."/>
            <person name="Minx P."/>
            <person name="Morris P."/>
            <person name="Nelson J."/>
            <person name="Phuntumart V."/>
            <person name="Qutob D."/>
            <person name="Rehmany A."/>
            <person name="Rougon-Cardoso A."/>
            <person name="Ryden P."/>
            <person name="Torto-Alalibo T."/>
            <person name="Studholme D."/>
            <person name="Wang Y."/>
            <person name="Win J."/>
            <person name="Wood J."/>
            <person name="Clifton S.W."/>
            <person name="Rogers J."/>
            <person name="Van den Ackerveken G."/>
            <person name="Jones J.D."/>
            <person name="McDowell J.M."/>
            <person name="Beynon J."/>
            <person name="Tyler B.M."/>
        </authorList>
    </citation>
    <scope>NUCLEOTIDE SEQUENCE [LARGE SCALE GENOMIC DNA]</scope>
    <source>
        <strain evidence="2">Emoy2</strain>
    </source>
</reference>
<dbReference type="InParanoid" id="M4BZZ7"/>
<sequence length="144" mass="16492">MARDNRSCPHLTCDSSITTLMQHIFWKYPRTPYSLRASVRDIGRAQTGGYIIQDALGSMKDEMTFQDLVYDAARMMWRLIATTYEPQYVVLVLGFDLKRMPLPQPLCERSLMEQLYAESSSSGNSFVASRAHTCHGSIFCWHSQ</sequence>
<dbReference type="Proteomes" id="UP000011713">
    <property type="component" value="Unassembled WGS sequence"/>
</dbReference>
<dbReference type="HOGENOM" id="CLU_1800172_0_0_1"/>
<reference evidence="1" key="2">
    <citation type="submission" date="2015-06" db="UniProtKB">
        <authorList>
            <consortium name="EnsemblProtists"/>
        </authorList>
    </citation>
    <scope>IDENTIFICATION</scope>
    <source>
        <strain evidence="1">Emoy2</strain>
    </source>
</reference>
<dbReference type="VEuPathDB" id="FungiDB:HpaG812172"/>
<protein>
    <submittedName>
        <fullName evidence="1">Uncharacterized protein</fullName>
    </submittedName>
</protein>
<accession>M4BZZ7</accession>
<dbReference type="EnsemblProtists" id="HpaT812172">
    <property type="protein sequence ID" value="HpaP812172"/>
    <property type="gene ID" value="HpaG812172"/>
</dbReference>
<evidence type="ECO:0000313" key="1">
    <source>
        <dbReference type="EnsemblProtists" id="HpaP812172"/>
    </source>
</evidence>
<evidence type="ECO:0000313" key="2">
    <source>
        <dbReference type="Proteomes" id="UP000011713"/>
    </source>
</evidence>
<dbReference type="AlphaFoldDB" id="M4BZZ7"/>
<name>M4BZZ7_HYAAE</name>
<dbReference type="EMBL" id="JH598068">
    <property type="status" value="NOT_ANNOTATED_CDS"/>
    <property type="molecule type" value="Genomic_DNA"/>
</dbReference>
<proteinExistence type="predicted"/>
<organism evidence="1 2">
    <name type="scientific">Hyaloperonospora arabidopsidis (strain Emoy2)</name>
    <name type="common">Downy mildew agent</name>
    <name type="synonym">Peronospora arabidopsidis</name>
    <dbReference type="NCBI Taxonomy" id="559515"/>
    <lineage>
        <taxon>Eukaryota</taxon>
        <taxon>Sar</taxon>
        <taxon>Stramenopiles</taxon>
        <taxon>Oomycota</taxon>
        <taxon>Peronosporomycetes</taxon>
        <taxon>Peronosporales</taxon>
        <taxon>Peronosporaceae</taxon>
        <taxon>Hyaloperonospora</taxon>
    </lineage>
</organism>
<keyword evidence="2" id="KW-1185">Reference proteome</keyword>